<evidence type="ECO:0000313" key="7">
    <source>
        <dbReference type="EMBL" id="RHM10367.1"/>
    </source>
</evidence>
<sequence>MNITKTNAMRILDKAKLKYEVLTYEHQGEAVDGLQVAAKLHQLPQQVFKTLVLTSNTKHYYVFMVPVDCELDLKKCARCVNEKSLEMIHVKNLLSISGYIRGGCSPIGMKKAYPTVLHESALQFDTIYFSGGKIGVQIAMSPVSLLEFIHAKTADIVKKA</sequence>
<dbReference type="InterPro" id="IPR004369">
    <property type="entry name" value="Prolyl-tRNA_editing_YbaK/EbsC"/>
</dbReference>
<dbReference type="InterPro" id="IPR007214">
    <property type="entry name" value="YbaK/aa-tRNA-synth-assoc-dom"/>
</dbReference>
<dbReference type="Pfam" id="PF04073">
    <property type="entry name" value="tRNA_edit"/>
    <property type="match status" value="1"/>
</dbReference>
<evidence type="ECO:0000259" key="5">
    <source>
        <dbReference type="Pfam" id="PF04073"/>
    </source>
</evidence>
<dbReference type="PANTHER" id="PTHR30411">
    <property type="entry name" value="CYTOPLASMIC PROTEIN"/>
    <property type="match status" value="1"/>
</dbReference>
<dbReference type="Proteomes" id="UP000753219">
    <property type="component" value="Unassembled WGS sequence"/>
</dbReference>
<dbReference type="EMBL" id="JAGZMZ010000002">
    <property type="protein sequence ID" value="MBS4883310.1"/>
    <property type="molecule type" value="Genomic_DNA"/>
</dbReference>
<evidence type="ECO:0000256" key="3">
    <source>
        <dbReference type="ARBA" id="ARBA00023239"/>
    </source>
</evidence>
<dbReference type="Proteomes" id="UP000284868">
    <property type="component" value="Unassembled WGS sequence"/>
</dbReference>
<gene>
    <name evidence="7" type="primary">ybaK</name>
    <name evidence="7" type="ORF">DWZ83_06380</name>
    <name evidence="6" type="ORF">KHZ85_00860</name>
</gene>
<dbReference type="GO" id="GO:0016829">
    <property type="term" value="F:lyase activity"/>
    <property type="evidence" value="ECO:0007669"/>
    <property type="project" value="UniProtKB-KW"/>
</dbReference>
<feature type="domain" description="YbaK/aminoacyl-tRNA synthetase-associated" evidence="5">
    <location>
        <begin position="35"/>
        <end position="147"/>
    </location>
</feature>
<dbReference type="SUPFAM" id="SSF55826">
    <property type="entry name" value="YbaK/ProRS associated domain"/>
    <property type="match status" value="1"/>
</dbReference>
<evidence type="ECO:0000313" key="8">
    <source>
        <dbReference type="Proteomes" id="UP000284868"/>
    </source>
</evidence>
<evidence type="ECO:0000256" key="4">
    <source>
        <dbReference type="PIRNR" id="PIRNR006181"/>
    </source>
</evidence>
<evidence type="ECO:0000256" key="1">
    <source>
        <dbReference type="ARBA" id="ARBA00009798"/>
    </source>
</evidence>
<dbReference type="EMBL" id="QRPK01000028">
    <property type="protein sequence ID" value="RHM10367.1"/>
    <property type="molecule type" value="Genomic_DNA"/>
</dbReference>
<reference evidence="7 8" key="1">
    <citation type="submission" date="2018-08" db="EMBL/GenBank/DDBJ databases">
        <title>A genome reference for cultivated species of the human gut microbiota.</title>
        <authorList>
            <person name="Zou Y."/>
            <person name="Xue W."/>
            <person name="Luo G."/>
        </authorList>
    </citation>
    <scope>NUCLEOTIDE SEQUENCE [LARGE SCALE GENOMIC DNA]</scope>
    <source>
        <strain evidence="7 8">AF35-6BH</strain>
    </source>
</reference>
<dbReference type="PANTHER" id="PTHR30411:SF0">
    <property type="entry name" value="CYS-TRNA(PRO)_CYS-TRNA(CYS) DEACYLASE YBAK"/>
    <property type="match status" value="1"/>
</dbReference>
<comment type="similarity">
    <text evidence="1 4">Belongs to the prolyl-tRNA editing family. YbaK/EbsC subfamily.</text>
</comment>
<dbReference type="EC" id="4.2.-.-" evidence="4"/>
<proteinExistence type="inferred from homology"/>
<accession>A0A415PCE7</accession>
<dbReference type="NCBIfam" id="TIGR00011">
    <property type="entry name" value="YbaK_EbsC"/>
    <property type="match status" value="1"/>
</dbReference>
<dbReference type="GO" id="GO:0006412">
    <property type="term" value="P:translation"/>
    <property type="evidence" value="ECO:0007669"/>
    <property type="project" value="UniProtKB-KW"/>
</dbReference>
<dbReference type="Gene3D" id="3.90.960.10">
    <property type="entry name" value="YbaK/aminoacyl-tRNA synthetase-associated domain"/>
    <property type="match status" value="1"/>
</dbReference>
<evidence type="ECO:0000313" key="6">
    <source>
        <dbReference type="EMBL" id="MBS4883310.1"/>
    </source>
</evidence>
<dbReference type="OrthoDB" id="9809296at2"/>
<dbReference type="AlphaFoldDB" id="A0A415PCE7"/>
<dbReference type="PIRSF" id="PIRSF006181">
    <property type="entry name" value="EbsC_YbaK"/>
    <property type="match status" value="1"/>
</dbReference>
<keyword evidence="3 4" id="KW-0456">Lyase</keyword>
<organism evidence="7 8">
    <name type="scientific">Amedibacillus dolichus</name>
    <dbReference type="NCBI Taxonomy" id="31971"/>
    <lineage>
        <taxon>Bacteria</taxon>
        <taxon>Bacillati</taxon>
        <taxon>Bacillota</taxon>
        <taxon>Erysipelotrichia</taxon>
        <taxon>Erysipelotrichales</taxon>
        <taxon>Erysipelotrichaceae</taxon>
        <taxon>Amedibacillus</taxon>
    </lineage>
</organism>
<evidence type="ECO:0000256" key="2">
    <source>
        <dbReference type="ARBA" id="ARBA00022917"/>
    </source>
</evidence>
<name>A0A415PCE7_9FIRM</name>
<dbReference type="RefSeq" id="WP_118365621.1">
    <property type="nucleotide sequence ID" value="NZ_CAJKGD010000001.1"/>
</dbReference>
<dbReference type="GO" id="GO:0002161">
    <property type="term" value="F:aminoacyl-tRNA deacylase activity"/>
    <property type="evidence" value="ECO:0007669"/>
    <property type="project" value="InterPro"/>
</dbReference>
<keyword evidence="2 4" id="KW-0648">Protein biosynthesis</keyword>
<reference evidence="6" key="2">
    <citation type="submission" date="2021-02" db="EMBL/GenBank/DDBJ databases">
        <title>Infant gut strain persistence is associated with maternal origin, phylogeny, and functional potential including surface adhesion and iron acquisition.</title>
        <authorList>
            <person name="Lou Y.C."/>
        </authorList>
    </citation>
    <scope>NUCLEOTIDE SEQUENCE</scope>
    <source>
        <strain evidence="6">L3_108_103G1_dasL3_108_103G1_concoct_2</strain>
    </source>
</reference>
<dbReference type="InterPro" id="IPR036754">
    <property type="entry name" value="YbaK/aa-tRNA-synt-asso_dom_sf"/>
</dbReference>
<dbReference type="CDD" id="cd00002">
    <property type="entry name" value="YbaK_deacylase"/>
    <property type="match status" value="1"/>
</dbReference>
<keyword evidence="8" id="KW-1185">Reference proteome</keyword>
<protein>
    <recommendedName>
        <fullName evidence="4">Cys-tRNA(Pro)/Cys-tRNA(Cys) deacylase</fullName>
        <ecNumber evidence="4">4.2.-.-</ecNumber>
    </recommendedName>
</protein>
<comment type="caution">
    <text evidence="7">The sequence shown here is derived from an EMBL/GenBank/DDBJ whole genome shotgun (WGS) entry which is preliminary data.</text>
</comment>